<evidence type="ECO:0000313" key="1">
    <source>
        <dbReference type="EMBL" id="TKW61707.1"/>
    </source>
</evidence>
<evidence type="ECO:0000313" key="2">
    <source>
        <dbReference type="Proteomes" id="UP000320948"/>
    </source>
</evidence>
<protein>
    <submittedName>
        <fullName evidence="1">Head decoration protein</fullName>
    </submittedName>
</protein>
<accession>A0A6N4RDA4</accession>
<reference evidence="1 2" key="1">
    <citation type="journal article" date="2017" name="Nat. Commun.">
        <title>In situ click chemistry generation of cyclooxygenase-2 inhibitors.</title>
        <authorList>
            <person name="Bhardwaj A."/>
            <person name="Kaur J."/>
            <person name="Wuest M."/>
            <person name="Wuest F."/>
        </authorList>
    </citation>
    <scope>NUCLEOTIDE SEQUENCE [LARGE SCALE GENOMIC DNA]</scope>
    <source>
        <strain evidence="1">S2_018_000_R2_106</strain>
    </source>
</reference>
<sequence>MTAQGFTNQGSHTPDNLIAGEYPRVERVVTITGGAALTKGAVLGKITANGKYKLSASAAADGSEVPDAVLAEDANATAADVQAVVYFAGEFNELAVTLGAGHTTAGIKAGLRDKNIYLRANQPA</sequence>
<dbReference type="Proteomes" id="UP000320948">
    <property type="component" value="Unassembled WGS sequence"/>
</dbReference>
<organism evidence="1 2">
    <name type="scientific">Blastochloris viridis</name>
    <name type="common">Rhodopseudomonas viridis</name>
    <dbReference type="NCBI Taxonomy" id="1079"/>
    <lineage>
        <taxon>Bacteria</taxon>
        <taxon>Pseudomonadati</taxon>
        <taxon>Pseudomonadota</taxon>
        <taxon>Alphaproteobacteria</taxon>
        <taxon>Hyphomicrobiales</taxon>
        <taxon>Blastochloridaceae</taxon>
        <taxon>Blastochloris</taxon>
    </lineage>
</organism>
<dbReference type="Gene3D" id="2.40.300.10">
    <property type="entry name" value="Head decoration protein D"/>
    <property type="match status" value="1"/>
</dbReference>
<dbReference type="InterPro" id="IPR004195">
    <property type="entry name" value="Head_decoration_D"/>
</dbReference>
<dbReference type="AlphaFoldDB" id="A0A6N4RDA4"/>
<dbReference type="EMBL" id="VAFM01000001">
    <property type="protein sequence ID" value="TKW61707.1"/>
    <property type="molecule type" value="Genomic_DNA"/>
</dbReference>
<proteinExistence type="predicted"/>
<comment type="caution">
    <text evidence="1">The sequence shown here is derived from an EMBL/GenBank/DDBJ whole genome shotgun (WGS) entry which is preliminary data.</text>
</comment>
<gene>
    <name evidence="1" type="ORF">DI628_03520</name>
</gene>
<dbReference type="Pfam" id="PF02924">
    <property type="entry name" value="HDPD"/>
    <property type="match status" value="1"/>
</dbReference>
<name>A0A6N4RDA4_BLAVI</name>